<name>A0A4U3KU43_9BACT</name>
<dbReference type="AlphaFoldDB" id="A0A4U3KU43"/>
<dbReference type="Proteomes" id="UP000305848">
    <property type="component" value="Unassembled WGS sequence"/>
</dbReference>
<sequence length="49" mass="5571">EERKGDVKHSLADISKAKQLIGYQPQINIQEGLNLTIPWYADTYQQAVV</sequence>
<dbReference type="SUPFAM" id="SSF51735">
    <property type="entry name" value="NAD(P)-binding Rossmann-fold domains"/>
    <property type="match status" value="1"/>
</dbReference>
<accession>A0A4U3KU43</accession>
<evidence type="ECO:0000313" key="2">
    <source>
        <dbReference type="Proteomes" id="UP000305848"/>
    </source>
</evidence>
<feature type="non-terminal residue" evidence="1">
    <location>
        <position position="1"/>
    </location>
</feature>
<reference evidence="1 2" key="1">
    <citation type="submission" date="2019-05" db="EMBL/GenBank/DDBJ databases">
        <title>Panacibacter sp. strain 17mud1-8 Genome sequencing and assembly.</title>
        <authorList>
            <person name="Chhetri G."/>
        </authorList>
    </citation>
    <scope>NUCLEOTIDE SEQUENCE [LARGE SCALE GENOMIC DNA]</scope>
    <source>
        <strain evidence="1 2">17mud1-8</strain>
    </source>
</reference>
<dbReference type="EMBL" id="SZQL01000025">
    <property type="protein sequence ID" value="TKK65034.1"/>
    <property type="molecule type" value="Genomic_DNA"/>
</dbReference>
<organism evidence="1 2">
    <name type="scientific">Ilyomonas limi</name>
    <dbReference type="NCBI Taxonomy" id="2575867"/>
    <lineage>
        <taxon>Bacteria</taxon>
        <taxon>Pseudomonadati</taxon>
        <taxon>Bacteroidota</taxon>
        <taxon>Chitinophagia</taxon>
        <taxon>Chitinophagales</taxon>
        <taxon>Chitinophagaceae</taxon>
        <taxon>Ilyomonas</taxon>
    </lineage>
</organism>
<dbReference type="Gene3D" id="3.90.25.10">
    <property type="entry name" value="UDP-galactose 4-epimerase, domain 1"/>
    <property type="match status" value="1"/>
</dbReference>
<keyword evidence="2" id="KW-1185">Reference proteome</keyword>
<dbReference type="InterPro" id="IPR036291">
    <property type="entry name" value="NAD(P)-bd_dom_sf"/>
</dbReference>
<proteinExistence type="predicted"/>
<protein>
    <submittedName>
        <fullName evidence="1">LPS biosynthesis protein WbpP</fullName>
    </submittedName>
</protein>
<gene>
    <name evidence="1" type="ORF">FC093_21255</name>
</gene>
<comment type="caution">
    <text evidence="1">The sequence shown here is derived from an EMBL/GenBank/DDBJ whole genome shotgun (WGS) entry which is preliminary data.</text>
</comment>
<evidence type="ECO:0000313" key="1">
    <source>
        <dbReference type="EMBL" id="TKK65034.1"/>
    </source>
</evidence>